<evidence type="ECO:0000313" key="3">
    <source>
        <dbReference type="Proteomes" id="UP000824093"/>
    </source>
</evidence>
<dbReference type="AlphaFoldDB" id="A0A9D1M090"/>
<dbReference type="Proteomes" id="UP000824093">
    <property type="component" value="Unassembled WGS sequence"/>
</dbReference>
<feature type="compositionally biased region" description="Basic residues" evidence="1">
    <location>
        <begin position="103"/>
        <end position="115"/>
    </location>
</feature>
<comment type="caution">
    <text evidence="2">The sequence shown here is derived from an EMBL/GenBank/DDBJ whole genome shotgun (WGS) entry which is preliminary data.</text>
</comment>
<organism evidence="2 3">
    <name type="scientific">Candidatus Merdicola faecigallinarum</name>
    <dbReference type="NCBI Taxonomy" id="2840862"/>
    <lineage>
        <taxon>Bacteria</taxon>
        <taxon>Bacillati</taxon>
        <taxon>Bacillota</taxon>
        <taxon>Clostridia</taxon>
        <taxon>Candidatus Merdicola</taxon>
    </lineage>
</organism>
<reference evidence="2" key="2">
    <citation type="journal article" date="2021" name="PeerJ">
        <title>Extensive microbial diversity within the chicken gut microbiome revealed by metagenomics and culture.</title>
        <authorList>
            <person name="Gilroy R."/>
            <person name="Ravi A."/>
            <person name="Getino M."/>
            <person name="Pursley I."/>
            <person name="Horton D.L."/>
            <person name="Alikhan N.F."/>
            <person name="Baker D."/>
            <person name="Gharbi K."/>
            <person name="Hall N."/>
            <person name="Watson M."/>
            <person name="Adriaenssens E.M."/>
            <person name="Foster-Nyarko E."/>
            <person name="Jarju S."/>
            <person name="Secka A."/>
            <person name="Antonio M."/>
            <person name="Oren A."/>
            <person name="Chaudhuri R.R."/>
            <person name="La Ragione R."/>
            <person name="Hildebrand F."/>
            <person name="Pallen M.J."/>
        </authorList>
    </citation>
    <scope>NUCLEOTIDE SEQUENCE</scope>
    <source>
        <strain evidence="2">CHK195-15760</strain>
    </source>
</reference>
<feature type="compositionally biased region" description="Basic and acidic residues" evidence="1">
    <location>
        <begin position="26"/>
        <end position="89"/>
    </location>
</feature>
<gene>
    <name evidence="2" type="ORF">IAB70_01615</name>
</gene>
<name>A0A9D1M090_9FIRM</name>
<evidence type="ECO:0000256" key="1">
    <source>
        <dbReference type="SAM" id="MobiDB-lite"/>
    </source>
</evidence>
<dbReference type="EMBL" id="DVNH01000015">
    <property type="protein sequence ID" value="HIU51314.1"/>
    <property type="molecule type" value="Genomic_DNA"/>
</dbReference>
<dbReference type="Pfam" id="PF16258">
    <property type="entry name" value="DUF4912"/>
    <property type="match status" value="1"/>
</dbReference>
<evidence type="ECO:0000313" key="2">
    <source>
        <dbReference type="EMBL" id="HIU51314.1"/>
    </source>
</evidence>
<accession>A0A9D1M090</accession>
<feature type="compositionally biased region" description="Low complexity" evidence="1">
    <location>
        <begin position="13"/>
        <end position="22"/>
    </location>
</feature>
<dbReference type="InterPro" id="IPR032585">
    <property type="entry name" value="DUF4912"/>
</dbReference>
<sequence length="346" mass="40122">MPKEAKENQSFVNKLLSKANSKSKLKKEDSPNEKEEKKATKTTSKENKTSKKVETKTSKKSEKENKTTTKKAKVADKKDDTKKLKDNKKEKAKKVSTTTKKAATTKKKSTSTKQKKLNEENIETTLENISDVSTTLRSKTAFPEDFSVLEYYDLPYRYNQTVVKVLAQTPTTLFVYWDISDIDRENYKKQYGENFFEVTKPVLNIFNETMNYHFEVDINDFANCWYLNVNDSKCKYKIELGRRPIHTSVSIPSVSNNYVPITSSNVIEAPNDHILFDQKQEMIYFKNVKTNAQRAVKTASISFIRNMGRIYNIYDLYKQIYKDENIEEFYDLSNPSSKGNPSSKFK</sequence>
<proteinExistence type="predicted"/>
<protein>
    <submittedName>
        <fullName evidence="2">DUF4912 domain-containing protein</fullName>
    </submittedName>
</protein>
<reference evidence="2" key="1">
    <citation type="submission" date="2020-10" db="EMBL/GenBank/DDBJ databases">
        <authorList>
            <person name="Gilroy R."/>
        </authorList>
    </citation>
    <scope>NUCLEOTIDE SEQUENCE</scope>
    <source>
        <strain evidence="2">CHK195-15760</strain>
    </source>
</reference>
<feature type="region of interest" description="Disordered" evidence="1">
    <location>
        <begin position="1"/>
        <end position="118"/>
    </location>
</feature>